<dbReference type="EMBL" id="CP026923">
    <property type="protein sequence ID" value="AVG23367.1"/>
    <property type="molecule type" value="Genomic_DNA"/>
</dbReference>
<name>A0A2L2BNZ5_9MICO</name>
<evidence type="ECO:0000313" key="2">
    <source>
        <dbReference type="EMBL" id="AVG23367.1"/>
    </source>
</evidence>
<feature type="transmembrane region" description="Helical" evidence="1">
    <location>
        <begin position="294"/>
        <end position="313"/>
    </location>
</feature>
<feature type="transmembrane region" description="Helical" evidence="1">
    <location>
        <begin position="12"/>
        <end position="35"/>
    </location>
</feature>
<feature type="transmembrane region" description="Helical" evidence="1">
    <location>
        <begin position="108"/>
        <end position="132"/>
    </location>
</feature>
<feature type="transmembrane region" description="Helical" evidence="1">
    <location>
        <begin position="383"/>
        <end position="401"/>
    </location>
</feature>
<feature type="transmembrane region" description="Helical" evidence="1">
    <location>
        <begin position="83"/>
        <end position="101"/>
    </location>
</feature>
<dbReference type="AlphaFoldDB" id="A0A2L2BNZ5"/>
<accession>A0A2L2BNZ5</accession>
<dbReference type="RefSeq" id="WP_104912994.1">
    <property type="nucleotide sequence ID" value="NZ_CP026923.1"/>
</dbReference>
<protein>
    <submittedName>
        <fullName evidence="2">Uncharacterized protein</fullName>
    </submittedName>
</protein>
<keyword evidence="1" id="KW-0472">Membrane</keyword>
<keyword evidence="1" id="KW-1133">Transmembrane helix</keyword>
<dbReference type="OrthoDB" id="3742900at2"/>
<dbReference type="Proteomes" id="UP000243077">
    <property type="component" value="Chromosome"/>
</dbReference>
<feature type="transmembrane region" description="Helical" evidence="1">
    <location>
        <begin position="230"/>
        <end position="257"/>
    </location>
</feature>
<gene>
    <name evidence="2" type="ORF">C3B54_11369</name>
</gene>
<keyword evidence="3" id="KW-1185">Reference proteome</keyword>
<organism evidence="2 3">
    <name type="scientific">Pontimonas salivibrio</name>
    <dbReference type="NCBI Taxonomy" id="1159327"/>
    <lineage>
        <taxon>Bacteria</taxon>
        <taxon>Bacillati</taxon>
        <taxon>Actinomycetota</taxon>
        <taxon>Actinomycetes</taxon>
        <taxon>Micrococcales</taxon>
        <taxon>Microbacteriaceae</taxon>
        <taxon>Pontimonas</taxon>
    </lineage>
</organism>
<evidence type="ECO:0000313" key="3">
    <source>
        <dbReference type="Proteomes" id="UP000243077"/>
    </source>
</evidence>
<feature type="transmembrane region" description="Helical" evidence="1">
    <location>
        <begin position="342"/>
        <end position="363"/>
    </location>
</feature>
<dbReference type="KEGG" id="psai:C3B54_11369"/>
<keyword evidence="1" id="KW-0812">Transmembrane</keyword>
<sequence length="423" mass="44363">MKARFAVLVTALETLVVVGIGVGIFFAPLSVVWALDDQFATDLLVYWRASADIWLLGHGVPLTISLPADTAQGLGLLASQSNFALSVAPLGPALLTLWFGFRMGRRDMVLDFPVVVWVTSLLTLVGLSYAIAWSARHDVASFPLVEATVAPSLFMASGLIIASWTTKWSPGRLWLQQVMPPGGWQVLSSGVRAGIGSFAILIGVVSVFFAVSLVVSYATVIGLFESLGPSVVGLVALFVAQLVFVPTLVVWLAAWLIGPGFQLGQAAQFSPLGTDIQALPALPILGALPQEVGPTGFGVVVVPLIAAVIAAALSERGLGYSVGDTFWTPGGSLFSQPPIRGLLTAITATATAVLMLWIPAVLVTGSLGPGRFATVGLDLPAVMAWWAIEVALGTLLGLAAGRGFRWVRAHEQPGQHTQQSVAR</sequence>
<reference evidence="2 3" key="1">
    <citation type="submission" date="2018-02" db="EMBL/GenBank/DDBJ databases">
        <title>Complete genome of the streamlined marine actinobacterium Pontimonas salivibrio CL-TW6 adapted to coastal planktonic lifestype.</title>
        <authorList>
            <person name="Cho B.C."/>
            <person name="Hardies S.C."/>
            <person name="Jang G.I."/>
            <person name="Hwang C.Y."/>
        </authorList>
    </citation>
    <scope>NUCLEOTIDE SEQUENCE [LARGE SCALE GENOMIC DNA]</scope>
    <source>
        <strain evidence="2 3">CL-TW6</strain>
    </source>
</reference>
<proteinExistence type="predicted"/>
<evidence type="ECO:0000256" key="1">
    <source>
        <dbReference type="SAM" id="Phobius"/>
    </source>
</evidence>
<feature type="transmembrane region" description="Helical" evidence="1">
    <location>
        <begin position="198"/>
        <end position="224"/>
    </location>
</feature>
<dbReference type="InterPro" id="IPR045931">
    <property type="entry name" value="DUF6350"/>
</dbReference>
<dbReference type="Pfam" id="PF19877">
    <property type="entry name" value="DUF6350"/>
    <property type="match status" value="1"/>
</dbReference>